<dbReference type="GeneID" id="100680334"/>
<reference evidence="1" key="1">
    <citation type="submission" date="2021-01" db="UniProtKB">
        <authorList>
            <consortium name="EnsemblMetazoa"/>
        </authorList>
    </citation>
    <scope>IDENTIFICATION</scope>
</reference>
<evidence type="ECO:0000313" key="1">
    <source>
        <dbReference type="EnsemblMetazoa" id="XP_003425357"/>
    </source>
</evidence>
<keyword evidence="2" id="KW-1185">Reference proteome</keyword>
<protein>
    <submittedName>
        <fullName evidence="1">Uncharacterized protein</fullName>
    </submittedName>
</protein>
<accession>A0A7M7LKK5</accession>
<dbReference type="KEGG" id="nvi:100680334"/>
<dbReference type="RefSeq" id="XP_003425357.1">
    <property type="nucleotide sequence ID" value="XM_003425309.3"/>
</dbReference>
<organism evidence="1 2">
    <name type="scientific">Nasonia vitripennis</name>
    <name type="common">Parasitic wasp</name>
    <dbReference type="NCBI Taxonomy" id="7425"/>
    <lineage>
        <taxon>Eukaryota</taxon>
        <taxon>Metazoa</taxon>
        <taxon>Ecdysozoa</taxon>
        <taxon>Arthropoda</taxon>
        <taxon>Hexapoda</taxon>
        <taxon>Insecta</taxon>
        <taxon>Pterygota</taxon>
        <taxon>Neoptera</taxon>
        <taxon>Endopterygota</taxon>
        <taxon>Hymenoptera</taxon>
        <taxon>Apocrita</taxon>
        <taxon>Proctotrupomorpha</taxon>
        <taxon>Chalcidoidea</taxon>
        <taxon>Pteromalidae</taxon>
        <taxon>Pteromalinae</taxon>
        <taxon>Nasonia</taxon>
    </lineage>
</organism>
<name>A0A7M7LKK5_NASVI</name>
<sequence>MPKRKIDEVDDNYSRSSNYRFLLHVPPALAKKASAILKMKAVIAVTSIHVPRAASQAATEILILIPRASTARFRIEETLRRSFIPMITSTVITITKMNTRSELNTIFIRTLHLMMRLTTTQVHQKRSRKIPRKKTNQA</sequence>
<dbReference type="EnsemblMetazoa" id="XM_003425309">
    <property type="protein sequence ID" value="XP_003425357"/>
    <property type="gene ID" value="LOC100680334"/>
</dbReference>
<dbReference type="Proteomes" id="UP000002358">
    <property type="component" value="Chromosome 1"/>
</dbReference>
<evidence type="ECO:0000313" key="2">
    <source>
        <dbReference type="Proteomes" id="UP000002358"/>
    </source>
</evidence>
<dbReference type="InParanoid" id="A0A7M7LKK5"/>
<dbReference type="AlphaFoldDB" id="A0A7M7LKK5"/>
<proteinExistence type="predicted"/>